<evidence type="ECO:0000256" key="2">
    <source>
        <dbReference type="ARBA" id="ARBA00005751"/>
    </source>
</evidence>
<keyword evidence="4 9" id="KW-0812">Transmembrane</keyword>
<dbReference type="InterPro" id="IPR026593">
    <property type="entry name" value="SecY"/>
</dbReference>
<evidence type="ECO:0000256" key="3">
    <source>
        <dbReference type="ARBA" id="ARBA00022448"/>
    </source>
</evidence>
<keyword evidence="3 9" id="KW-0813">Transport</keyword>
<dbReference type="PRINTS" id="PR00303">
    <property type="entry name" value="SECYTRNLCASE"/>
</dbReference>
<name>K1XHD8_9BACT</name>
<dbReference type="InterPro" id="IPR023201">
    <property type="entry name" value="SecY_dom_sf"/>
</dbReference>
<comment type="similarity">
    <text evidence="2 9 10">Belongs to the SecY/SEC61-alpha family.</text>
</comment>
<keyword evidence="8 9" id="KW-0472">Membrane</keyword>
<dbReference type="HAMAP" id="MF_01465">
    <property type="entry name" value="SecY"/>
    <property type="match status" value="1"/>
</dbReference>
<dbReference type="PANTHER" id="PTHR10906">
    <property type="entry name" value="SECY/SEC61-ALPHA FAMILY MEMBER"/>
    <property type="match status" value="1"/>
</dbReference>
<comment type="caution">
    <text evidence="11">The sequence shown here is derived from an EMBL/GenBank/DDBJ whole genome shotgun (WGS) entry which is preliminary data.</text>
</comment>
<dbReference type="AlphaFoldDB" id="K1XHD8"/>
<evidence type="ECO:0000256" key="10">
    <source>
        <dbReference type="RuleBase" id="RU004349"/>
    </source>
</evidence>
<dbReference type="NCBIfam" id="TIGR00967">
    <property type="entry name" value="3a0501s007"/>
    <property type="match status" value="1"/>
</dbReference>
<comment type="function">
    <text evidence="9">The central subunit of the protein translocation channel SecYEG. Consists of two halves formed by TMs 1-5 and 6-10. These two domains form a lateral gate at the front which open onto the bilayer between TMs 2 and 7, and are clamped together by SecE at the back. The channel is closed by both a pore ring composed of hydrophobic SecY resides and a short helix (helix 2A) on the extracellular side of the membrane which forms a plug. The plug probably moves laterally to allow the channel to open. The ring and the pore may move independently.</text>
</comment>
<evidence type="ECO:0000256" key="8">
    <source>
        <dbReference type="ARBA" id="ARBA00023136"/>
    </source>
</evidence>
<gene>
    <name evidence="9" type="primary">secY</name>
    <name evidence="11" type="ORF">ACD_78C00300G0002</name>
</gene>
<dbReference type="Gene3D" id="1.10.3370.10">
    <property type="entry name" value="SecY subunit domain"/>
    <property type="match status" value="1"/>
</dbReference>
<evidence type="ECO:0000256" key="9">
    <source>
        <dbReference type="HAMAP-Rule" id="MF_01465"/>
    </source>
</evidence>
<keyword evidence="9" id="KW-1003">Cell membrane</keyword>
<proteinExistence type="inferred from homology"/>
<dbReference type="PIRSF" id="PIRSF004557">
    <property type="entry name" value="SecY"/>
    <property type="match status" value="1"/>
</dbReference>
<evidence type="ECO:0000313" key="11">
    <source>
        <dbReference type="EMBL" id="EKD29730.1"/>
    </source>
</evidence>
<dbReference type="EMBL" id="AMFJ01034300">
    <property type="protein sequence ID" value="EKD29730.1"/>
    <property type="molecule type" value="Genomic_DNA"/>
</dbReference>
<keyword evidence="6 9" id="KW-1133">Transmembrane helix</keyword>
<evidence type="ECO:0000256" key="4">
    <source>
        <dbReference type="ARBA" id="ARBA00022692"/>
    </source>
</evidence>
<evidence type="ECO:0000256" key="5">
    <source>
        <dbReference type="ARBA" id="ARBA00022927"/>
    </source>
</evidence>
<dbReference type="Pfam" id="PF00344">
    <property type="entry name" value="SecY"/>
    <property type="match status" value="1"/>
</dbReference>
<comment type="subunit">
    <text evidence="9">Component of the Sec protein translocase complex. Heterotrimer consisting of SecY, SecE and SecG subunits. The heterotrimers can form oligomers, although 1 heterotrimer is thought to be able to translocate proteins. Interacts with the ribosome. Interacts with SecDF, and other proteins may be involved. Interacts with SecA.</text>
</comment>
<dbReference type="GO" id="GO:0065002">
    <property type="term" value="P:intracellular protein transmembrane transport"/>
    <property type="evidence" value="ECO:0007669"/>
    <property type="project" value="UniProtKB-UniRule"/>
</dbReference>
<evidence type="ECO:0000256" key="1">
    <source>
        <dbReference type="ARBA" id="ARBA00004141"/>
    </source>
</evidence>
<reference evidence="11" key="1">
    <citation type="journal article" date="2012" name="Science">
        <title>Fermentation, hydrogen, and sulfur metabolism in multiple uncultivated bacterial phyla.</title>
        <authorList>
            <person name="Wrighton K.C."/>
            <person name="Thomas B.C."/>
            <person name="Sharon I."/>
            <person name="Miller C.S."/>
            <person name="Castelle C.J."/>
            <person name="VerBerkmoes N.C."/>
            <person name="Wilkins M.J."/>
            <person name="Hettich R.L."/>
            <person name="Lipton M.S."/>
            <person name="Williams K.H."/>
            <person name="Long P.E."/>
            <person name="Banfield J.F."/>
        </authorList>
    </citation>
    <scope>NUCLEOTIDE SEQUENCE [LARGE SCALE GENOMIC DNA]</scope>
</reference>
<comment type="subcellular location">
    <subcellularLocation>
        <location evidence="9">Cell membrane</location>
        <topology evidence="9">Multi-pass membrane protein</topology>
    </subcellularLocation>
    <subcellularLocation>
        <location evidence="1">Membrane</location>
        <topology evidence="1">Multi-pass membrane protein</topology>
    </subcellularLocation>
</comment>
<organism evidence="11">
    <name type="scientific">uncultured bacterium</name>
    <name type="common">gcode 4</name>
    <dbReference type="NCBI Taxonomy" id="1234023"/>
    <lineage>
        <taxon>Bacteria</taxon>
        <taxon>environmental samples</taxon>
    </lineage>
</organism>
<dbReference type="SUPFAM" id="SSF103491">
    <property type="entry name" value="Preprotein translocase SecY subunit"/>
    <property type="match status" value="1"/>
</dbReference>
<evidence type="ECO:0000256" key="6">
    <source>
        <dbReference type="ARBA" id="ARBA00022989"/>
    </source>
</evidence>
<dbReference type="GO" id="GO:0043952">
    <property type="term" value="P:protein transport by the Sec complex"/>
    <property type="evidence" value="ECO:0007669"/>
    <property type="project" value="UniProtKB-UniRule"/>
</dbReference>
<dbReference type="GO" id="GO:0005886">
    <property type="term" value="C:plasma membrane"/>
    <property type="evidence" value="ECO:0007669"/>
    <property type="project" value="UniProtKB-SubCell"/>
</dbReference>
<keyword evidence="7 9" id="KW-0811">Translocation</keyword>
<accession>K1XHD8</accession>
<sequence length="439" mass="48350">MILKNASRIWKSKDVKSKIIVTLALIILYKFLSIIPIPGVNTEALLSIKDFLAANQGLAFFSSLMGGGLEHFSIVLMGLAPYINAVIIMQLLAVVIPQLESLKKEGEQGQKKINNYTRWITVPLAFAQSYGMIILLNTLIGGGGKIMDTSNFWGAVLPAMLFITAGTMFLMWLGEVINESGIGNGSSMIIFAGVLSGIPSHIMQYISVGNYTLLALLTVMTLGVVYIIIKFTEGYRKIPLIYTRTGRDEKSYFPIRVNQAGMIPIIFAVSIVTFPALIGQILSNRGSGRSVQIGQFLLEYFSMNNPSWLYIAIYFLLVLGFSFFYISIVFNTEEVAESIQKRGGYIPGVRPGRETAEYLEKTSMHLNFYGGSFLAIIAVFPYLMSKLNAVTGLLDTSGSGGNIDFLISGAGLIIVVGVVLELIRRVDTELKSYDYKKFF</sequence>
<keyword evidence="5 9" id="KW-0653">Protein transport</keyword>
<evidence type="ECO:0000256" key="7">
    <source>
        <dbReference type="ARBA" id="ARBA00023010"/>
    </source>
</evidence>
<protein>
    <recommendedName>
        <fullName evidence="9">Protein translocase subunit SecY</fullName>
    </recommendedName>
</protein>
<dbReference type="InterPro" id="IPR002208">
    <property type="entry name" value="SecY/SEC61-alpha"/>
</dbReference>
<dbReference type="GO" id="GO:0006605">
    <property type="term" value="P:protein targeting"/>
    <property type="evidence" value="ECO:0007669"/>
    <property type="project" value="UniProtKB-UniRule"/>
</dbReference>